<proteinExistence type="predicted"/>
<reference evidence="3 4" key="1">
    <citation type="submission" date="2023-11" db="EMBL/GenBank/DDBJ databases">
        <title>Paucibacter sp. nov., isolated from fresh soil in Korea.</title>
        <authorList>
            <person name="Le N.T.T."/>
        </authorList>
    </citation>
    <scope>NUCLEOTIDE SEQUENCE [LARGE SCALE GENOMIC DNA]</scope>
    <source>
        <strain evidence="3 4">R3-3</strain>
    </source>
</reference>
<dbReference type="Proteomes" id="UP001285263">
    <property type="component" value="Unassembled WGS sequence"/>
</dbReference>
<evidence type="ECO:0000313" key="4">
    <source>
        <dbReference type="Proteomes" id="UP001285263"/>
    </source>
</evidence>
<dbReference type="RefSeq" id="WP_320426564.1">
    <property type="nucleotide sequence ID" value="NZ_JAXCLA010000011.1"/>
</dbReference>
<dbReference type="Pfam" id="PF09851">
    <property type="entry name" value="SHOCT"/>
    <property type="match status" value="1"/>
</dbReference>
<keyword evidence="4" id="KW-1185">Reference proteome</keyword>
<dbReference type="EMBL" id="JAXCLA010000011">
    <property type="protein sequence ID" value="MDY0748595.1"/>
    <property type="molecule type" value="Genomic_DNA"/>
</dbReference>
<evidence type="ECO:0000256" key="1">
    <source>
        <dbReference type="SAM" id="SignalP"/>
    </source>
</evidence>
<dbReference type="InterPro" id="IPR018649">
    <property type="entry name" value="SHOCT"/>
</dbReference>
<keyword evidence="1" id="KW-0732">Signal</keyword>
<organism evidence="3 4">
    <name type="scientific">Roseateles agri</name>
    <dbReference type="NCBI Taxonomy" id="3098619"/>
    <lineage>
        <taxon>Bacteria</taxon>
        <taxon>Pseudomonadati</taxon>
        <taxon>Pseudomonadota</taxon>
        <taxon>Betaproteobacteria</taxon>
        <taxon>Burkholderiales</taxon>
        <taxon>Sphaerotilaceae</taxon>
        <taxon>Roseateles</taxon>
    </lineage>
</organism>
<sequence length="321" mass="33750">MRSTALHLALIGALFAGAATPAHAGWFDAIFGKSASKPDTPVQQPQQPDSKNREWQLHEFTSIKLVPREAGSEPNLHPVRVDPEALRGQLAAIQAVVDKSGNRGPLFDKGELDELVPILSKALLAATPADDVQLLSADRREGGFIGSPLALTARLFVDAAGLEIIVHDARQDFYDAYRGSYVQPRFVYGMRATPGSAVLSSAGAKSRRADWLTLPMNVASARGAVDQVVVPAPIGAAAPGGNLPVPIAPAVVAPAASPQPAPVAAVPAVAPVVAVPAAAPAAAAPMSDPERRLETLKRLHSKGLITDQEFEEKRREILKSL</sequence>
<comment type="caution">
    <text evidence="3">The sequence shown here is derived from an EMBL/GenBank/DDBJ whole genome shotgun (WGS) entry which is preliminary data.</text>
</comment>
<protein>
    <submittedName>
        <fullName evidence="3">SHOCT domain-containing protein</fullName>
    </submittedName>
</protein>
<evidence type="ECO:0000313" key="3">
    <source>
        <dbReference type="EMBL" id="MDY0748595.1"/>
    </source>
</evidence>
<accession>A0ABU5DQK0</accession>
<evidence type="ECO:0000259" key="2">
    <source>
        <dbReference type="Pfam" id="PF09851"/>
    </source>
</evidence>
<name>A0ABU5DQK0_9BURK</name>
<gene>
    <name evidence="3" type="ORF">SNE35_29125</name>
</gene>
<feature type="domain" description="SHOCT" evidence="2">
    <location>
        <begin position="292"/>
        <end position="318"/>
    </location>
</feature>
<feature type="chain" id="PRO_5045727524" evidence="1">
    <location>
        <begin position="25"/>
        <end position="321"/>
    </location>
</feature>
<feature type="signal peptide" evidence="1">
    <location>
        <begin position="1"/>
        <end position="24"/>
    </location>
</feature>